<protein>
    <recommendedName>
        <fullName evidence="5">NAD(P)-binding protein</fullName>
    </recommendedName>
</protein>
<dbReference type="PANTHER" id="PTHR24321:SF8">
    <property type="entry name" value="ESTRADIOL 17-BETA-DEHYDROGENASE 8-RELATED"/>
    <property type="match status" value="1"/>
</dbReference>
<organism evidence="3 4">
    <name type="scientific">Polyrhizophydium stewartii</name>
    <dbReference type="NCBI Taxonomy" id="2732419"/>
    <lineage>
        <taxon>Eukaryota</taxon>
        <taxon>Fungi</taxon>
        <taxon>Fungi incertae sedis</taxon>
        <taxon>Chytridiomycota</taxon>
        <taxon>Chytridiomycota incertae sedis</taxon>
        <taxon>Chytridiomycetes</taxon>
        <taxon>Rhizophydiales</taxon>
        <taxon>Rhizophydiales incertae sedis</taxon>
        <taxon>Polyrhizophydium</taxon>
    </lineage>
</organism>
<dbReference type="InterPro" id="IPR036291">
    <property type="entry name" value="NAD(P)-bd_dom_sf"/>
</dbReference>
<name>A0ABR4NJ72_9FUNG</name>
<comment type="caution">
    <text evidence="3">The sequence shown here is derived from an EMBL/GenBank/DDBJ whole genome shotgun (WGS) entry which is preliminary data.</text>
</comment>
<evidence type="ECO:0000256" key="1">
    <source>
        <dbReference type="ARBA" id="ARBA00006484"/>
    </source>
</evidence>
<comment type="similarity">
    <text evidence="1">Belongs to the short-chain dehydrogenases/reductases (SDR) family.</text>
</comment>
<dbReference type="Proteomes" id="UP001527925">
    <property type="component" value="Unassembled WGS sequence"/>
</dbReference>
<reference evidence="3 4" key="1">
    <citation type="submission" date="2023-09" db="EMBL/GenBank/DDBJ databases">
        <title>Pangenome analysis of Batrachochytrium dendrobatidis and related Chytrids.</title>
        <authorList>
            <person name="Yacoub M.N."/>
            <person name="Stajich J.E."/>
            <person name="James T.Y."/>
        </authorList>
    </citation>
    <scope>NUCLEOTIDE SEQUENCE [LARGE SCALE GENOMIC DNA]</scope>
    <source>
        <strain evidence="3 4">JEL0888</strain>
    </source>
</reference>
<evidence type="ECO:0000313" key="3">
    <source>
        <dbReference type="EMBL" id="KAL2919570.1"/>
    </source>
</evidence>
<evidence type="ECO:0000313" key="4">
    <source>
        <dbReference type="Proteomes" id="UP001527925"/>
    </source>
</evidence>
<accession>A0ABR4NJ72</accession>
<gene>
    <name evidence="3" type="ORF">HK105_200482</name>
</gene>
<dbReference type="Pfam" id="PF13561">
    <property type="entry name" value="adh_short_C2"/>
    <property type="match status" value="1"/>
</dbReference>
<keyword evidence="4" id="KW-1185">Reference proteome</keyword>
<evidence type="ECO:0000256" key="2">
    <source>
        <dbReference type="ARBA" id="ARBA00023002"/>
    </source>
</evidence>
<dbReference type="PRINTS" id="PR00081">
    <property type="entry name" value="GDHRDH"/>
</dbReference>
<dbReference type="InterPro" id="IPR002347">
    <property type="entry name" value="SDR_fam"/>
</dbReference>
<dbReference type="SUPFAM" id="SSF51735">
    <property type="entry name" value="NAD(P)-binding Rossmann-fold domains"/>
    <property type="match status" value="1"/>
</dbReference>
<dbReference type="EMBL" id="JADGIZ020000002">
    <property type="protein sequence ID" value="KAL2919570.1"/>
    <property type="molecule type" value="Genomic_DNA"/>
</dbReference>
<evidence type="ECO:0008006" key="5">
    <source>
        <dbReference type="Google" id="ProtNLM"/>
    </source>
</evidence>
<sequence>MGLSGRHVVITGGSGGVGVAVAKAFLERGCHVTIQFNTNPGPAEPLAAQYPSHCTLLQAQVTDEKQVAGLFTAAIERHGPVEVLVVSHGIWPAEDVGVKDMSLDRWRNTIAVNLDGTFLFVREFLRQLETAVKSNSPAIEAPAIVLVGSTAGKFGEAWHADYSASKTAMMYGLISSLKNEIVKVHPRARINTVSPGWIRTPMAERALQDPSLLFQALASTPLKKVSEPHDVAQAILFLADANTSGNITGVSLDLNGGMEGRMLNRLEDFQN</sequence>
<keyword evidence="2" id="KW-0560">Oxidoreductase</keyword>
<dbReference type="Gene3D" id="3.40.50.720">
    <property type="entry name" value="NAD(P)-binding Rossmann-like Domain"/>
    <property type="match status" value="1"/>
</dbReference>
<proteinExistence type="inferred from homology"/>
<dbReference type="PANTHER" id="PTHR24321">
    <property type="entry name" value="DEHYDROGENASES, SHORT CHAIN"/>
    <property type="match status" value="1"/>
</dbReference>